<dbReference type="PRINTS" id="PR00332">
    <property type="entry name" value="HISTRIAD"/>
</dbReference>
<dbReference type="PANTHER" id="PTHR23089">
    <property type="entry name" value="HISTIDINE TRIAD HIT PROTEIN"/>
    <property type="match status" value="1"/>
</dbReference>
<evidence type="ECO:0000313" key="4">
    <source>
        <dbReference type="Proteomes" id="UP000306409"/>
    </source>
</evidence>
<dbReference type="RefSeq" id="WP_137697452.1">
    <property type="nucleotide sequence ID" value="NZ_CP061336.1"/>
</dbReference>
<dbReference type="Pfam" id="PF11969">
    <property type="entry name" value="DcpS_C"/>
    <property type="match status" value="1"/>
</dbReference>
<evidence type="ECO:0000256" key="1">
    <source>
        <dbReference type="PIRSR" id="PIRSR601310-1"/>
    </source>
</evidence>
<dbReference type="InterPro" id="IPR011146">
    <property type="entry name" value="HIT-like"/>
</dbReference>
<dbReference type="OrthoDB" id="9784774at2"/>
<reference evidence="3 4" key="1">
    <citation type="submission" date="2020-09" db="EMBL/GenBank/DDBJ databases">
        <title>Characterization and genome sequencing of Ruminiclostridium sp. nov. MA18.</title>
        <authorList>
            <person name="Rettenmaier R."/>
            <person name="Kowollik M.-L."/>
            <person name="Liebl W."/>
            <person name="Zverlov V."/>
        </authorList>
    </citation>
    <scope>NUCLEOTIDE SEQUENCE [LARGE SCALE GENOMIC DNA]</scope>
    <source>
        <strain evidence="3 4">MA18</strain>
    </source>
</reference>
<dbReference type="SUPFAM" id="SSF54197">
    <property type="entry name" value="HIT-like"/>
    <property type="match status" value="1"/>
</dbReference>
<sequence>MNEQECPFCKLVSNMSYERDMLKIVYESDNVLAFHATKPYAEVHIIIISKKHIPTIFDLSDSDSQLKLEILSAIRIASEEIINQKGACKVEMYLGSFQQVQHLHCHVIYDSNIE</sequence>
<protein>
    <submittedName>
        <fullName evidence="3">HIT domain-containing protein</fullName>
    </submittedName>
</protein>
<evidence type="ECO:0000256" key="2">
    <source>
        <dbReference type="PIRSR" id="PIRSR601310-3"/>
    </source>
</evidence>
<gene>
    <name evidence="3" type="ORF">EHE19_017870</name>
</gene>
<dbReference type="GO" id="GO:0003824">
    <property type="term" value="F:catalytic activity"/>
    <property type="evidence" value="ECO:0007669"/>
    <property type="project" value="InterPro"/>
</dbReference>
<dbReference type="PROSITE" id="PS51084">
    <property type="entry name" value="HIT_2"/>
    <property type="match status" value="1"/>
</dbReference>
<dbReference type="InterPro" id="IPR001310">
    <property type="entry name" value="Histidine_triad_HIT"/>
</dbReference>
<dbReference type="InterPro" id="IPR036265">
    <property type="entry name" value="HIT-like_sf"/>
</dbReference>
<evidence type="ECO:0000313" key="3">
    <source>
        <dbReference type="EMBL" id="QNU66687.1"/>
    </source>
</evidence>
<feature type="short sequence motif" description="Histidine triad motif" evidence="2">
    <location>
        <begin position="102"/>
        <end position="106"/>
    </location>
</feature>
<name>A0A4U7JKA4_9FIRM</name>
<feature type="active site" description="Tele-AMP-histidine intermediate" evidence="1">
    <location>
        <position position="104"/>
    </location>
</feature>
<proteinExistence type="predicted"/>
<dbReference type="AlphaFoldDB" id="A0A4U7JKA4"/>
<accession>A0A4U7JKA4</accession>
<dbReference type="KEGG" id="rher:EHE19_017870"/>
<dbReference type="Gene3D" id="3.30.428.10">
    <property type="entry name" value="HIT-like"/>
    <property type="match status" value="1"/>
</dbReference>
<keyword evidence="4" id="KW-1185">Reference proteome</keyword>
<dbReference type="EMBL" id="CP061336">
    <property type="protein sequence ID" value="QNU66687.1"/>
    <property type="molecule type" value="Genomic_DNA"/>
</dbReference>
<organism evidence="3 4">
    <name type="scientific">Ruminiclostridium herbifermentans</name>
    <dbReference type="NCBI Taxonomy" id="2488810"/>
    <lineage>
        <taxon>Bacteria</taxon>
        <taxon>Bacillati</taxon>
        <taxon>Bacillota</taxon>
        <taxon>Clostridia</taxon>
        <taxon>Eubacteriales</taxon>
        <taxon>Oscillospiraceae</taxon>
        <taxon>Ruminiclostridium</taxon>
    </lineage>
</organism>
<dbReference type="Proteomes" id="UP000306409">
    <property type="component" value="Chromosome"/>
</dbReference>